<reference evidence="1" key="1">
    <citation type="submission" date="2022-12" db="EMBL/GenBank/DDBJ databases">
        <title>Chromosome-level genome assembly of the bean flower thrips Megalurothrips usitatus.</title>
        <authorList>
            <person name="Ma L."/>
            <person name="Liu Q."/>
            <person name="Li H."/>
            <person name="Cai W."/>
        </authorList>
    </citation>
    <scope>NUCLEOTIDE SEQUENCE</scope>
    <source>
        <strain evidence="1">Cailab_2022a</strain>
    </source>
</reference>
<gene>
    <name evidence="1" type="ORF">ONE63_010342</name>
</gene>
<sequence>MERACSNSFPQAVTTVHLRSKKNSEKDHHPRSMRMKKWRTTRRSFYHGHNELAMPQQTLRLHLNIRLL</sequence>
<dbReference type="AlphaFoldDB" id="A0AAV7XHI5"/>
<keyword evidence="2" id="KW-1185">Reference proteome</keyword>
<evidence type="ECO:0000313" key="1">
    <source>
        <dbReference type="EMBL" id="KAJ1525537.1"/>
    </source>
</evidence>
<name>A0AAV7XHI5_9NEOP</name>
<proteinExistence type="predicted"/>
<organism evidence="1 2">
    <name type="scientific">Megalurothrips usitatus</name>
    <name type="common">bean blossom thrips</name>
    <dbReference type="NCBI Taxonomy" id="439358"/>
    <lineage>
        <taxon>Eukaryota</taxon>
        <taxon>Metazoa</taxon>
        <taxon>Ecdysozoa</taxon>
        <taxon>Arthropoda</taxon>
        <taxon>Hexapoda</taxon>
        <taxon>Insecta</taxon>
        <taxon>Pterygota</taxon>
        <taxon>Neoptera</taxon>
        <taxon>Paraneoptera</taxon>
        <taxon>Thysanoptera</taxon>
        <taxon>Terebrantia</taxon>
        <taxon>Thripoidea</taxon>
        <taxon>Thripidae</taxon>
        <taxon>Megalurothrips</taxon>
    </lineage>
</organism>
<protein>
    <submittedName>
        <fullName evidence="1">Uncharacterized protein</fullName>
    </submittedName>
</protein>
<dbReference type="EMBL" id="JAPTSV010000008">
    <property type="protein sequence ID" value="KAJ1525537.1"/>
    <property type="molecule type" value="Genomic_DNA"/>
</dbReference>
<evidence type="ECO:0000313" key="2">
    <source>
        <dbReference type="Proteomes" id="UP001075354"/>
    </source>
</evidence>
<dbReference type="Proteomes" id="UP001075354">
    <property type="component" value="Chromosome 8"/>
</dbReference>
<accession>A0AAV7XHI5</accession>
<comment type="caution">
    <text evidence="1">The sequence shown here is derived from an EMBL/GenBank/DDBJ whole genome shotgun (WGS) entry which is preliminary data.</text>
</comment>